<evidence type="ECO:0000256" key="1">
    <source>
        <dbReference type="SAM" id="MobiDB-lite"/>
    </source>
</evidence>
<name>A0A022XIL5_TRISD</name>
<reference evidence="2 3" key="1">
    <citation type="submission" date="2014-02" db="EMBL/GenBank/DDBJ databases">
        <title>The Genome Sequence of Trichophyton rubrum (morphotype soudanense) CBS 452.61.</title>
        <authorList>
            <consortium name="The Broad Institute Genomics Platform"/>
            <person name="Cuomo C.A."/>
            <person name="White T.C."/>
            <person name="Graser Y."/>
            <person name="Martinez-Rossi N."/>
            <person name="Heitman J."/>
            <person name="Young S.K."/>
            <person name="Zeng Q."/>
            <person name="Gargeya S."/>
            <person name="Abouelleil A."/>
            <person name="Alvarado L."/>
            <person name="Chapman S.B."/>
            <person name="Gainer-Dewar J."/>
            <person name="Goldberg J."/>
            <person name="Griggs A."/>
            <person name="Gujja S."/>
            <person name="Hansen M."/>
            <person name="Howarth C."/>
            <person name="Imamovic A."/>
            <person name="Larimer J."/>
            <person name="Martinez D."/>
            <person name="Murphy C."/>
            <person name="Pearson M.D."/>
            <person name="Persinoti G."/>
            <person name="Poon T."/>
            <person name="Priest M."/>
            <person name="Roberts A.D."/>
            <person name="Saif S."/>
            <person name="Shea T.D."/>
            <person name="Sykes S.N."/>
            <person name="Wortman J."/>
            <person name="Nusbaum C."/>
            <person name="Birren B."/>
        </authorList>
    </citation>
    <scope>NUCLEOTIDE SEQUENCE [LARGE SCALE GENOMIC DNA]</scope>
    <source>
        <strain evidence="2 3">CBS 452.61</strain>
    </source>
</reference>
<proteinExistence type="predicted"/>
<feature type="non-terminal residue" evidence="2">
    <location>
        <position position="78"/>
    </location>
</feature>
<feature type="compositionally biased region" description="Polar residues" evidence="1">
    <location>
        <begin position="69"/>
        <end position="78"/>
    </location>
</feature>
<evidence type="ECO:0000313" key="3">
    <source>
        <dbReference type="Proteomes" id="UP000023623"/>
    </source>
</evidence>
<accession>A0A022XIL5</accession>
<gene>
    <name evidence="2" type="ORF">H105_07640</name>
</gene>
<evidence type="ECO:0000313" key="2">
    <source>
        <dbReference type="EMBL" id="EZF70121.1"/>
    </source>
</evidence>
<sequence>MYGRSRRAGQWSNGERGACWAPRRGEIFFWLRGRESQTTQTTSPSETWYERGCSTEKQGRSGEAGEQIVANQKSRAKL</sequence>
<dbReference type="Proteomes" id="UP000023623">
    <property type="component" value="Unassembled WGS sequence"/>
</dbReference>
<organism evidence="2 3">
    <name type="scientific">Trichophyton soudanense CBS 452.61</name>
    <dbReference type="NCBI Taxonomy" id="1215331"/>
    <lineage>
        <taxon>Eukaryota</taxon>
        <taxon>Fungi</taxon>
        <taxon>Dikarya</taxon>
        <taxon>Ascomycota</taxon>
        <taxon>Pezizomycotina</taxon>
        <taxon>Eurotiomycetes</taxon>
        <taxon>Eurotiomycetidae</taxon>
        <taxon>Onygenales</taxon>
        <taxon>Arthrodermataceae</taxon>
        <taxon>Trichophyton</taxon>
    </lineage>
</organism>
<feature type="compositionally biased region" description="Low complexity" evidence="1">
    <location>
        <begin position="36"/>
        <end position="47"/>
    </location>
</feature>
<dbReference type="HOGENOM" id="CLU_2628774_0_0_1"/>
<feature type="region of interest" description="Disordered" evidence="1">
    <location>
        <begin position="34"/>
        <end position="78"/>
    </location>
</feature>
<dbReference type="EMBL" id="KK208920">
    <property type="protein sequence ID" value="EZF70121.1"/>
    <property type="molecule type" value="Genomic_DNA"/>
</dbReference>
<keyword evidence="3" id="KW-1185">Reference proteome</keyword>
<dbReference type="AlphaFoldDB" id="A0A022XIL5"/>
<protein>
    <submittedName>
        <fullName evidence="2">Uncharacterized protein</fullName>
    </submittedName>
</protein>